<dbReference type="Proteomes" id="UP001611263">
    <property type="component" value="Unassembled WGS sequence"/>
</dbReference>
<evidence type="ECO:0000313" key="4">
    <source>
        <dbReference type="EMBL" id="MFI1461520.1"/>
    </source>
</evidence>
<dbReference type="PRINTS" id="PR00038">
    <property type="entry name" value="HTHLUXR"/>
</dbReference>
<dbReference type="InterPro" id="IPR027417">
    <property type="entry name" value="P-loop_NTPase"/>
</dbReference>
<sequence>MSARVPGRDRECEQLDELLRAVRAGHSRALVIRGEPGIGKTRMLEYLAGRAYGFRIARITGIQSEMELVFAGLHQLCSPLSSDLDALPAQQRAAVAAALGQGGEPAPDGFLVALGVLGLLSEVARERPLLCVVDDAQWLDQTSMQALAFTARRLVAESVAVVFAVRSPPDSVESDPVEPAGVPQLLLAGLRDDDARALLRATMPGPWDENVLSRVVAETRGNPLALLELPKTASQVELAGGFGLPAARGVNTRIRAAYLQRVTALPPETRRFLLVAAADPTGEPALLWHAADHLGIHLGASEPAVATGLVEIGYRVGFAHPLVRSVVYWAAEPDARRDAHRALAAATDPHTDPDRRAWHTAHGAAGPDETIAAELERSAVRARVRGGLAAAAAFTARAVALTPDPRRRSDRALVAARANHEAGNPDTALSLLALAETGLSDDRLRAEAELVRARIAFATGRGIAAPVLLLDAARRLAVHDADSARETYLEVIDAAIFAGPKAYRRGQYEAAVAARATEAPPVARPADILLDALATRILEGHTAAVPALRDALHAFRRSALSPNEALRWLWLTCVTAVGLWDDETLSELSVRNLELVRATGRASALPIALTLRSVVHILDGELAEAESLAAEIQTASEAVAAAAPVYPALLAAGWRGREAECLELTRRADEGEQRRGEGIGPVVGGYARAVLYNGLERFADAAAAAQASNEEYVQLEVGIPVWSLVEYIEAATRTGATDRAFDAMVRLTEVTRPSGSDWAMGIEARSYALISDGREAENRYRAALSHLSRTTLRGELARAHLLFGEWLCREHRGPAAREQLRTAHELFTAMGMAAFARRAARALVTTGENIREHPAEPGNDLTTDEAQVVKLVREGLTDREIGARLFISPRTVEWHLHNLFPKLGLRSRRELEARRSR</sequence>
<evidence type="ECO:0000256" key="1">
    <source>
        <dbReference type="ARBA" id="ARBA00022741"/>
    </source>
</evidence>
<dbReference type="Pfam" id="PF00196">
    <property type="entry name" value="GerE"/>
    <property type="match status" value="1"/>
</dbReference>
<protein>
    <submittedName>
        <fullName evidence="4">AAA family ATPase</fullName>
    </submittedName>
</protein>
<dbReference type="PANTHER" id="PTHR16305:SF35">
    <property type="entry name" value="TRANSCRIPTIONAL ACTIVATOR DOMAIN"/>
    <property type="match status" value="1"/>
</dbReference>
<dbReference type="SUPFAM" id="SSF52540">
    <property type="entry name" value="P-loop containing nucleoside triphosphate hydrolases"/>
    <property type="match status" value="1"/>
</dbReference>
<keyword evidence="2" id="KW-0067">ATP-binding</keyword>
<dbReference type="InterPro" id="IPR036388">
    <property type="entry name" value="WH-like_DNA-bd_sf"/>
</dbReference>
<keyword evidence="5" id="KW-1185">Reference proteome</keyword>
<dbReference type="GeneID" id="93504521"/>
<dbReference type="PANTHER" id="PTHR16305">
    <property type="entry name" value="TESTICULAR SOLUBLE ADENYLYL CYCLASE"/>
    <property type="match status" value="1"/>
</dbReference>
<evidence type="ECO:0000313" key="5">
    <source>
        <dbReference type="Proteomes" id="UP001611263"/>
    </source>
</evidence>
<dbReference type="InterPro" id="IPR000792">
    <property type="entry name" value="Tscrpt_reg_LuxR_C"/>
</dbReference>
<dbReference type="EMBL" id="JBIRUQ010000002">
    <property type="protein sequence ID" value="MFI1461520.1"/>
    <property type="molecule type" value="Genomic_DNA"/>
</dbReference>
<reference evidence="4 5" key="1">
    <citation type="submission" date="2024-10" db="EMBL/GenBank/DDBJ databases">
        <title>The Natural Products Discovery Center: Release of the First 8490 Sequenced Strains for Exploring Actinobacteria Biosynthetic Diversity.</title>
        <authorList>
            <person name="Kalkreuter E."/>
            <person name="Kautsar S.A."/>
            <person name="Yang D."/>
            <person name="Bader C.D."/>
            <person name="Teijaro C.N."/>
            <person name="Fluegel L."/>
            <person name="Davis C.M."/>
            <person name="Simpson J.R."/>
            <person name="Lauterbach L."/>
            <person name="Steele A.D."/>
            <person name="Gui C."/>
            <person name="Meng S."/>
            <person name="Li G."/>
            <person name="Viehrig K."/>
            <person name="Ye F."/>
            <person name="Su P."/>
            <person name="Kiefer A.F."/>
            <person name="Nichols A."/>
            <person name="Cepeda A.J."/>
            <person name="Yan W."/>
            <person name="Fan B."/>
            <person name="Jiang Y."/>
            <person name="Adhikari A."/>
            <person name="Zheng C.-J."/>
            <person name="Schuster L."/>
            <person name="Cowan T.M."/>
            <person name="Smanski M.J."/>
            <person name="Chevrette M.G."/>
            <person name="De Carvalho L.P.S."/>
            <person name="Shen B."/>
        </authorList>
    </citation>
    <scope>NUCLEOTIDE SEQUENCE [LARGE SCALE GENOMIC DNA]</scope>
    <source>
        <strain evidence="4 5">NPDC020568</strain>
    </source>
</reference>
<accession>A0ABW7TKF8</accession>
<keyword evidence="1" id="KW-0547">Nucleotide-binding</keyword>
<dbReference type="Gene3D" id="3.40.50.300">
    <property type="entry name" value="P-loop containing nucleotide triphosphate hydrolases"/>
    <property type="match status" value="1"/>
</dbReference>
<organism evidence="4 5">
    <name type="scientific">Nocardia carnea</name>
    <dbReference type="NCBI Taxonomy" id="37328"/>
    <lineage>
        <taxon>Bacteria</taxon>
        <taxon>Bacillati</taxon>
        <taxon>Actinomycetota</taxon>
        <taxon>Actinomycetes</taxon>
        <taxon>Mycobacteriales</taxon>
        <taxon>Nocardiaceae</taxon>
        <taxon>Nocardia</taxon>
    </lineage>
</organism>
<dbReference type="SUPFAM" id="SSF46894">
    <property type="entry name" value="C-terminal effector domain of the bipartite response regulators"/>
    <property type="match status" value="1"/>
</dbReference>
<feature type="domain" description="HTH luxR-type" evidence="3">
    <location>
        <begin position="854"/>
        <end position="917"/>
    </location>
</feature>
<dbReference type="RefSeq" id="WP_033245014.1">
    <property type="nucleotide sequence ID" value="NZ_JBIRUQ010000002.1"/>
</dbReference>
<name>A0ABW7TKF8_9NOCA</name>
<dbReference type="InterPro" id="IPR016032">
    <property type="entry name" value="Sig_transdc_resp-reg_C-effctor"/>
</dbReference>
<evidence type="ECO:0000259" key="3">
    <source>
        <dbReference type="PROSITE" id="PS50043"/>
    </source>
</evidence>
<dbReference type="CDD" id="cd06170">
    <property type="entry name" value="LuxR_C_like"/>
    <property type="match status" value="1"/>
</dbReference>
<dbReference type="SMART" id="SM00421">
    <property type="entry name" value="HTH_LUXR"/>
    <property type="match status" value="1"/>
</dbReference>
<proteinExistence type="predicted"/>
<evidence type="ECO:0000256" key="2">
    <source>
        <dbReference type="ARBA" id="ARBA00022840"/>
    </source>
</evidence>
<dbReference type="Pfam" id="PF13191">
    <property type="entry name" value="AAA_16"/>
    <property type="match status" value="1"/>
</dbReference>
<gene>
    <name evidence="4" type="ORF">ACH4WX_12450</name>
</gene>
<dbReference type="Gene3D" id="1.10.10.10">
    <property type="entry name" value="Winged helix-like DNA-binding domain superfamily/Winged helix DNA-binding domain"/>
    <property type="match status" value="1"/>
</dbReference>
<dbReference type="InterPro" id="IPR041664">
    <property type="entry name" value="AAA_16"/>
</dbReference>
<dbReference type="PROSITE" id="PS50043">
    <property type="entry name" value="HTH_LUXR_2"/>
    <property type="match status" value="1"/>
</dbReference>
<comment type="caution">
    <text evidence="4">The sequence shown here is derived from an EMBL/GenBank/DDBJ whole genome shotgun (WGS) entry which is preliminary data.</text>
</comment>